<gene>
    <name evidence="2" type="ORF">EWM64_g10728</name>
</gene>
<dbReference type="AlphaFoldDB" id="A0A4Y9ZFS3"/>
<evidence type="ECO:0000313" key="2">
    <source>
        <dbReference type="EMBL" id="TFY73284.1"/>
    </source>
</evidence>
<dbReference type="EMBL" id="SFCI01003063">
    <property type="protein sequence ID" value="TFY73284.1"/>
    <property type="molecule type" value="Genomic_DNA"/>
</dbReference>
<dbReference type="OrthoDB" id="3258969at2759"/>
<keyword evidence="3" id="KW-1185">Reference proteome</keyword>
<proteinExistence type="predicted"/>
<evidence type="ECO:0000313" key="3">
    <source>
        <dbReference type="Proteomes" id="UP000298061"/>
    </source>
</evidence>
<feature type="compositionally biased region" description="Low complexity" evidence="1">
    <location>
        <begin position="65"/>
        <end position="78"/>
    </location>
</feature>
<sequence>MLPTTVRRGLSATRASLRKAADSSASSSSSPTASPSLTRVAEDAQPQLTAAAQQASPRPNRAFHSSSRSSASFTSIPSAPLDADPDTIVPPFYVQFKRQRDAILERKELDSELMSLLSAGLLSDDIAATTRRYPQKIPTEHATPSGEFVHASGFVVPSPGEAGT</sequence>
<feature type="region of interest" description="Disordered" evidence="1">
    <location>
        <begin position="1"/>
        <end position="87"/>
    </location>
</feature>
<organism evidence="2 3">
    <name type="scientific">Hericium alpestre</name>
    <dbReference type="NCBI Taxonomy" id="135208"/>
    <lineage>
        <taxon>Eukaryota</taxon>
        <taxon>Fungi</taxon>
        <taxon>Dikarya</taxon>
        <taxon>Basidiomycota</taxon>
        <taxon>Agaricomycotina</taxon>
        <taxon>Agaricomycetes</taxon>
        <taxon>Russulales</taxon>
        <taxon>Hericiaceae</taxon>
        <taxon>Hericium</taxon>
    </lineage>
</organism>
<dbReference type="Proteomes" id="UP000298061">
    <property type="component" value="Unassembled WGS sequence"/>
</dbReference>
<feature type="compositionally biased region" description="Low complexity" evidence="1">
    <location>
        <begin position="22"/>
        <end position="55"/>
    </location>
</feature>
<feature type="non-terminal residue" evidence="2">
    <location>
        <position position="164"/>
    </location>
</feature>
<evidence type="ECO:0000256" key="1">
    <source>
        <dbReference type="SAM" id="MobiDB-lite"/>
    </source>
</evidence>
<name>A0A4Y9ZFS3_9AGAM</name>
<protein>
    <submittedName>
        <fullName evidence="2">Uncharacterized protein</fullName>
    </submittedName>
</protein>
<comment type="caution">
    <text evidence="2">The sequence shown here is derived from an EMBL/GenBank/DDBJ whole genome shotgun (WGS) entry which is preliminary data.</text>
</comment>
<feature type="region of interest" description="Disordered" evidence="1">
    <location>
        <begin position="139"/>
        <end position="164"/>
    </location>
</feature>
<reference evidence="2 3" key="1">
    <citation type="submission" date="2019-02" db="EMBL/GenBank/DDBJ databases">
        <title>Genome sequencing of the rare red list fungi Hericium alpestre (H. flagellum).</title>
        <authorList>
            <person name="Buettner E."/>
            <person name="Kellner H."/>
        </authorList>
    </citation>
    <scope>NUCLEOTIDE SEQUENCE [LARGE SCALE GENOMIC DNA]</scope>
    <source>
        <strain evidence="2 3">DSM 108284</strain>
    </source>
</reference>
<accession>A0A4Y9ZFS3</accession>